<dbReference type="Pfam" id="PF11625">
    <property type="entry name" value="DUF3253"/>
    <property type="match status" value="1"/>
</dbReference>
<dbReference type="OrthoDB" id="6183357at2"/>
<keyword evidence="2" id="KW-1185">Reference proteome</keyword>
<organism evidence="1 2">
    <name type="scientific">Pseudorhodoferax soli</name>
    <dbReference type="NCBI Taxonomy" id="545864"/>
    <lineage>
        <taxon>Bacteria</taxon>
        <taxon>Pseudomonadati</taxon>
        <taxon>Pseudomonadota</taxon>
        <taxon>Betaproteobacteria</taxon>
        <taxon>Burkholderiales</taxon>
        <taxon>Comamonadaceae</taxon>
    </lineage>
</organism>
<dbReference type="EMBL" id="QPJK01000001">
    <property type="protein sequence ID" value="RCW76691.1"/>
    <property type="molecule type" value="Genomic_DNA"/>
</dbReference>
<gene>
    <name evidence="1" type="ORF">DES41_1011300</name>
</gene>
<dbReference type="InterPro" id="IPR036390">
    <property type="entry name" value="WH_DNA-bd_sf"/>
</dbReference>
<dbReference type="SUPFAM" id="SSF46785">
    <property type="entry name" value="Winged helix' DNA-binding domain"/>
    <property type="match status" value="1"/>
</dbReference>
<name>A0A368Y8U2_9BURK</name>
<proteinExistence type="predicted"/>
<dbReference type="InterPro" id="IPR021660">
    <property type="entry name" value="DUF3253"/>
</dbReference>
<dbReference type="RefSeq" id="WP_114466722.1">
    <property type="nucleotide sequence ID" value="NZ_QPJK01000001.1"/>
</dbReference>
<dbReference type="Proteomes" id="UP000252884">
    <property type="component" value="Unassembled WGS sequence"/>
</dbReference>
<reference evidence="1 2" key="1">
    <citation type="submission" date="2018-07" db="EMBL/GenBank/DDBJ databases">
        <title>Genomic Encyclopedia of Type Strains, Phase IV (KMG-IV): sequencing the most valuable type-strain genomes for metagenomic binning, comparative biology and taxonomic classification.</title>
        <authorList>
            <person name="Goeker M."/>
        </authorList>
    </citation>
    <scope>NUCLEOTIDE SEQUENCE [LARGE SCALE GENOMIC DNA]</scope>
    <source>
        <strain evidence="1 2">DSM 21634</strain>
    </source>
</reference>
<dbReference type="InterPro" id="IPR036388">
    <property type="entry name" value="WH-like_DNA-bd_sf"/>
</dbReference>
<protein>
    <submittedName>
        <fullName evidence="1">Uncharacterized protein DUF3253</fullName>
    </submittedName>
</protein>
<comment type="caution">
    <text evidence="1">The sequence shown here is derived from an EMBL/GenBank/DDBJ whole genome shotgun (WGS) entry which is preliminary data.</text>
</comment>
<dbReference type="AlphaFoldDB" id="A0A368Y8U2"/>
<evidence type="ECO:0000313" key="1">
    <source>
        <dbReference type="EMBL" id="RCW76691.1"/>
    </source>
</evidence>
<sequence length="94" mass="9691">MTDAAIEGCIAALLGARRPGATVCPSEVARTLLPEGGRWRSLMPQVRQVAQHLAQAGRLRVTRGGVPVDATAPGGPIRLGLPSGLGMAADGKRR</sequence>
<accession>A0A368Y8U2</accession>
<dbReference type="Gene3D" id="1.10.10.10">
    <property type="entry name" value="Winged helix-like DNA-binding domain superfamily/Winged helix DNA-binding domain"/>
    <property type="match status" value="1"/>
</dbReference>
<evidence type="ECO:0000313" key="2">
    <source>
        <dbReference type="Proteomes" id="UP000252884"/>
    </source>
</evidence>